<proteinExistence type="predicted"/>
<gene>
    <name evidence="1" type="ORF">H5410_025819</name>
</gene>
<sequence>MEKTNLLSYELENLTLSDMRDLDEAIIDTPNLRPFKLIDMEKVPSWCPVVGSRLLEVEIGLKNARTTNSLLELREVKSHSKNLCNNIGPLCIKHMTLEVLSLLVPRYESLMNKLFSYFHPRTLLVRVDSDAQSCNFIQLKGQKTNRSKRYKSSDYMYWRNALKSFEILESTITTTEGAHRLSLELHWYLLVMNTNTGIPQVT</sequence>
<keyword evidence="2" id="KW-1185">Reference proteome</keyword>
<dbReference type="AlphaFoldDB" id="A0A9J5YX40"/>
<reference evidence="1 2" key="1">
    <citation type="submission" date="2020-09" db="EMBL/GenBank/DDBJ databases">
        <title>De no assembly of potato wild relative species, Solanum commersonii.</title>
        <authorList>
            <person name="Cho K."/>
        </authorList>
    </citation>
    <scope>NUCLEOTIDE SEQUENCE [LARGE SCALE GENOMIC DNA]</scope>
    <source>
        <strain evidence="1">LZ3.2</strain>
        <tissue evidence="1">Leaf</tissue>
    </source>
</reference>
<comment type="caution">
    <text evidence="1">The sequence shown here is derived from an EMBL/GenBank/DDBJ whole genome shotgun (WGS) entry which is preliminary data.</text>
</comment>
<protein>
    <submittedName>
        <fullName evidence="1">Uncharacterized protein</fullName>
    </submittedName>
</protein>
<organism evidence="1 2">
    <name type="scientific">Solanum commersonii</name>
    <name type="common">Commerson's wild potato</name>
    <name type="synonym">Commerson's nightshade</name>
    <dbReference type="NCBI Taxonomy" id="4109"/>
    <lineage>
        <taxon>Eukaryota</taxon>
        <taxon>Viridiplantae</taxon>
        <taxon>Streptophyta</taxon>
        <taxon>Embryophyta</taxon>
        <taxon>Tracheophyta</taxon>
        <taxon>Spermatophyta</taxon>
        <taxon>Magnoliopsida</taxon>
        <taxon>eudicotyledons</taxon>
        <taxon>Gunneridae</taxon>
        <taxon>Pentapetalae</taxon>
        <taxon>asterids</taxon>
        <taxon>lamiids</taxon>
        <taxon>Solanales</taxon>
        <taxon>Solanaceae</taxon>
        <taxon>Solanoideae</taxon>
        <taxon>Solaneae</taxon>
        <taxon>Solanum</taxon>
    </lineage>
</organism>
<evidence type="ECO:0000313" key="2">
    <source>
        <dbReference type="Proteomes" id="UP000824120"/>
    </source>
</evidence>
<evidence type="ECO:0000313" key="1">
    <source>
        <dbReference type="EMBL" id="KAG5604327.1"/>
    </source>
</evidence>
<dbReference type="EMBL" id="JACXVP010000005">
    <property type="protein sequence ID" value="KAG5604327.1"/>
    <property type="molecule type" value="Genomic_DNA"/>
</dbReference>
<name>A0A9J5YX40_SOLCO</name>
<dbReference type="OrthoDB" id="1304395at2759"/>
<dbReference type="Proteomes" id="UP000824120">
    <property type="component" value="Chromosome 5"/>
</dbReference>
<accession>A0A9J5YX40</accession>